<dbReference type="EMBL" id="JBHSDU010000003">
    <property type="protein sequence ID" value="MFC4308799.1"/>
    <property type="molecule type" value="Genomic_DNA"/>
</dbReference>
<dbReference type="EC" id="1.1.-.-" evidence="4"/>
<evidence type="ECO:0000256" key="3">
    <source>
        <dbReference type="RuleBase" id="RU000363"/>
    </source>
</evidence>
<protein>
    <submittedName>
        <fullName evidence="4">SDR family oxidoreductase</fullName>
        <ecNumber evidence="4">1.1.-.-</ecNumber>
    </submittedName>
</protein>
<dbReference type="PANTHER" id="PTHR43976">
    <property type="entry name" value="SHORT CHAIN DEHYDROGENASE"/>
    <property type="match status" value="1"/>
</dbReference>
<evidence type="ECO:0000256" key="2">
    <source>
        <dbReference type="ARBA" id="ARBA00023002"/>
    </source>
</evidence>
<dbReference type="InterPro" id="IPR036291">
    <property type="entry name" value="NAD(P)-bd_dom_sf"/>
</dbReference>
<dbReference type="PANTHER" id="PTHR43976:SF16">
    <property type="entry name" value="SHORT-CHAIN DEHYDROGENASE_REDUCTASE FAMILY PROTEIN"/>
    <property type="match status" value="1"/>
</dbReference>
<reference evidence="5" key="1">
    <citation type="journal article" date="2019" name="Int. J. Syst. Evol. Microbiol.">
        <title>The Global Catalogue of Microorganisms (GCM) 10K type strain sequencing project: providing services to taxonomists for standard genome sequencing and annotation.</title>
        <authorList>
            <consortium name="The Broad Institute Genomics Platform"/>
            <consortium name="The Broad Institute Genome Sequencing Center for Infectious Disease"/>
            <person name="Wu L."/>
            <person name="Ma J."/>
        </authorList>
    </citation>
    <scope>NUCLEOTIDE SEQUENCE [LARGE SCALE GENOMIC DNA]</scope>
    <source>
        <strain evidence="5">CGMCC 1.10759</strain>
    </source>
</reference>
<dbReference type="PRINTS" id="PR00081">
    <property type="entry name" value="GDHRDH"/>
</dbReference>
<dbReference type="RefSeq" id="WP_380595880.1">
    <property type="nucleotide sequence ID" value="NZ_JBHSDU010000003.1"/>
</dbReference>
<dbReference type="CDD" id="cd05374">
    <property type="entry name" value="17beta-HSD-like_SDR_c"/>
    <property type="match status" value="1"/>
</dbReference>
<dbReference type="InterPro" id="IPR051911">
    <property type="entry name" value="SDR_oxidoreductase"/>
</dbReference>
<dbReference type="GO" id="GO:0016491">
    <property type="term" value="F:oxidoreductase activity"/>
    <property type="evidence" value="ECO:0007669"/>
    <property type="project" value="UniProtKB-KW"/>
</dbReference>
<dbReference type="Proteomes" id="UP001595904">
    <property type="component" value="Unassembled WGS sequence"/>
</dbReference>
<keyword evidence="5" id="KW-1185">Reference proteome</keyword>
<evidence type="ECO:0000256" key="1">
    <source>
        <dbReference type="ARBA" id="ARBA00006484"/>
    </source>
</evidence>
<sequence length="277" mass="30112">MNKTILITGTSSGLGRATAKLFHEQGWNVIATMRTPDRETELTQLDRMLVTRLDVQDSASIQSAVAAGIAKFGRIDALVNNAGYGAYGPLEAMPPENIRRQFDVNVLGVLATTQALLPHFRANRSGTIVNISSIGGRMAFPLGTLYHGTKFAVEGLSEALQYELGALGVRVKLVEPGGIRTDFAGRSFDFQNDPTMVEYQPLVQATVNMLGPMMTEGGSSPEHIAATVYAAATDQTDQFRYEAGADAVRLLERRRSVNDAEFFAGMKAQFGLNHERR</sequence>
<comment type="similarity">
    <text evidence="1 3">Belongs to the short-chain dehydrogenases/reductases (SDR) family.</text>
</comment>
<keyword evidence="2 4" id="KW-0560">Oxidoreductase</keyword>
<dbReference type="Pfam" id="PF00106">
    <property type="entry name" value="adh_short"/>
    <property type="match status" value="1"/>
</dbReference>
<dbReference type="SUPFAM" id="SSF51735">
    <property type="entry name" value="NAD(P)-binding Rossmann-fold domains"/>
    <property type="match status" value="1"/>
</dbReference>
<dbReference type="PRINTS" id="PR00080">
    <property type="entry name" value="SDRFAMILY"/>
</dbReference>
<organism evidence="4 5">
    <name type="scientific">Steroidobacter flavus</name>
    <dbReference type="NCBI Taxonomy" id="1842136"/>
    <lineage>
        <taxon>Bacteria</taxon>
        <taxon>Pseudomonadati</taxon>
        <taxon>Pseudomonadota</taxon>
        <taxon>Gammaproteobacteria</taxon>
        <taxon>Steroidobacterales</taxon>
        <taxon>Steroidobacteraceae</taxon>
        <taxon>Steroidobacter</taxon>
    </lineage>
</organism>
<evidence type="ECO:0000313" key="5">
    <source>
        <dbReference type="Proteomes" id="UP001595904"/>
    </source>
</evidence>
<name>A0ABV8SQS4_9GAMM</name>
<gene>
    <name evidence="4" type="ORF">ACFPN2_06865</name>
</gene>
<dbReference type="InterPro" id="IPR002347">
    <property type="entry name" value="SDR_fam"/>
</dbReference>
<comment type="caution">
    <text evidence="4">The sequence shown here is derived from an EMBL/GenBank/DDBJ whole genome shotgun (WGS) entry which is preliminary data.</text>
</comment>
<accession>A0ABV8SQS4</accession>
<evidence type="ECO:0000313" key="4">
    <source>
        <dbReference type="EMBL" id="MFC4308799.1"/>
    </source>
</evidence>
<proteinExistence type="inferred from homology"/>
<dbReference type="Gene3D" id="3.40.50.720">
    <property type="entry name" value="NAD(P)-binding Rossmann-like Domain"/>
    <property type="match status" value="1"/>
</dbReference>